<dbReference type="KEGG" id="vcop:MM50RIKEN_17570"/>
<keyword evidence="3" id="KW-1003">Cell membrane</keyword>
<reference evidence="9" key="1">
    <citation type="submission" date="2020-09" db="EMBL/GenBank/DDBJ databases">
        <title>New species isolated from human feces.</title>
        <authorList>
            <person name="Kitahara M."/>
            <person name="Shigeno Y."/>
            <person name="Shime M."/>
            <person name="Matsumoto Y."/>
            <person name="Nakamura S."/>
            <person name="Motooka D."/>
            <person name="Fukuoka S."/>
            <person name="Nishikawa H."/>
            <person name="Benno Y."/>
        </authorList>
    </citation>
    <scope>NUCLEOTIDE SEQUENCE</scope>
    <source>
        <strain evidence="9">MM50</strain>
    </source>
</reference>
<proteinExistence type="inferred from homology"/>
<dbReference type="Pfam" id="PF00528">
    <property type="entry name" value="BPD_transp_1"/>
    <property type="match status" value="1"/>
</dbReference>
<evidence type="ECO:0000256" key="5">
    <source>
        <dbReference type="ARBA" id="ARBA00022989"/>
    </source>
</evidence>
<dbReference type="InterPro" id="IPR000515">
    <property type="entry name" value="MetI-like"/>
</dbReference>
<evidence type="ECO:0000256" key="4">
    <source>
        <dbReference type="ARBA" id="ARBA00022692"/>
    </source>
</evidence>
<dbReference type="PANTHER" id="PTHR43163:SF6">
    <property type="entry name" value="DIPEPTIDE TRANSPORT SYSTEM PERMEASE PROTEIN DPPB-RELATED"/>
    <property type="match status" value="1"/>
</dbReference>
<dbReference type="AlphaFoldDB" id="A0A810Q1Z9"/>
<dbReference type="GO" id="GO:0055085">
    <property type="term" value="P:transmembrane transport"/>
    <property type="evidence" value="ECO:0007669"/>
    <property type="project" value="InterPro"/>
</dbReference>
<dbReference type="InterPro" id="IPR045621">
    <property type="entry name" value="BPD_transp_1_N"/>
</dbReference>
<feature type="domain" description="ABC transmembrane type-1" evidence="8">
    <location>
        <begin position="95"/>
        <end position="301"/>
    </location>
</feature>
<evidence type="ECO:0000259" key="8">
    <source>
        <dbReference type="PROSITE" id="PS50928"/>
    </source>
</evidence>
<feature type="transmembrane region" description="Helical" evidence="7">
    <location>
        <begin position="236"/>
        <end position="262"/>
    </location>
</feature>
<keyword evidence="2 7" id="KW-0813">Transport</keyword>
<dbReference type="PROSITE" id="PS50928">
    <property type="entry name" value="ABC_TM1"/>
    <property type="match status" value="1"/>
</dbReference>
<dbReference type="InterPro" id="IPR035906">
    <property type="entry name" value="MetI-like_sf"/>
</dbReference>
<dbReference type="PANTHER" id="PTHR43163">
    <property type="entry name" value="DIPEPTIDE TRANSPORT SYSTEM PERMEASE PROTEIN DPPB-RELATED"/>
    <property type="match status" value="1"/>
</dbReference>
<dbReference type="Pfam" id="PF19300">
    <property type="entry name" value="BPD_transp_1_N"/>
    <property type="match status" value="1"/>
</dbReference>
<evidence type="ECO:0000313" key="9">
    <source>
        <dbReference type="EMBL" id="BCK81994.1"/>
    </source>
</evidence>
<dbReference type="SUPFAM" id="SSF161098">
    <property type="entry name" value="MetI-like"/>
    <property type="match status" value="1"/>
</dbReference>
<evidence type="ECO:0000256" key="1">
    <source>
        <dbReference type="ARBA" id="ARBA00004651"/>
    </source>
</evidence>
<feature type="transmembrane region" description="Helical" evidence="7">
    <location>
        <begin position="135"/>
        <end position="162"/>
    </location>
</feature>
<evidence type="ECO:0000256" key="6">
    <source>
        <dbReference type="ARBA" id="ARBA00023136"/>
    </source>
</evidence>
<dbReference type="RefSeq" id="WP_213540619.1">
    <property type="nucleotide sequence ID" value="NZ_AP023418.1"/>
</dbReference>
<keyword evidence="6 7" id="KW-0472">Membrane</keyword>
<feature type="transmembrane region" description="Helical" evidence="7">
    <location>
        <begin position="99"/>
        <end position="123"/>
    </location>
</feature>
<organism evidence="9 10">
    <name type="scientific">Vescimonas coprocola</name>
    <dbReference type="NCBI Taxonomy" id="2714355"/>
    <lineage>
        <taxon>Bacteria</taxon>
        <taxon>Bacillati</taxon>
        <taxon>Bacillota</taxon>
        <taxon>Clostridia</taxon>
        <taxon>Eubacteriales</taxon>
        <taxon>Oscillospiraceae</taxon>
        <taxon>Vescimonas</taxon>
    </lineage>
</organism>
<name>A0A810Q1Z9_9FIRM</name>
<dbReference type="Proteomes" id="UP000681035">
    <property type="component" value="Chromosome"/>
</dbReference>
<dbReference type="Gene3D" id="1.10.3720.10">
    <property type="entry name" value="MetI-like"/>
    <property type="match status" value="1"/>
</dbReference>
<sequence>MKKYFLTRLALALPVILLVSVFSFALVFLAPGDPAAQYRTLEMTDEEYEQLKTELGYNDPVIVQYGRWLGKVLQGDFGVSTSSHTGVWPLIKAKLPATVGLMAASIVFSLLVSIPLGMLAGYFENSWFDRITNGLHYVAISIPSFWFAIMLIILFSLNLGWLPSSGMRTTGVHTFWDLSRHAIMPVLVLSIGKISIYARYVRAATIQQLSEDYVLFAISKGASRVYILLRHVLKNCLLPVITLVGMNLGSLVSGAYIVETIFGWPGLGTTGMSAIYSRDYNMIMGTTMLSCLLLVGGNLLADLCYCLADPRIKAMRGDKR</sequence>
<gene>
    <name evidence="9" type="ORF">MM50RIKEN_17570</name>
</gene>
<evidence type="ECO:0000256" key="2">
    <source>
        <dbReference type="ARBA" id="ARBA00022448"/>
    </source>
</evidence>
<dbReference type="GO" id="GO:0005886">
    <property type="term" value="C:plasma membrane"/>
    <property type="evidence" value="ECO:0007669"/>
    <property type="project" value="UniProtKB-SubCell"/>
</dbReference>
<evidence type="ECO:0000256" key="3">
    <source>
        <dbReference type="ARBA" id="ARBA00022475"/>
    </source>
</evidence>
<dbReference type="CDD" id="cd06261">
    <property type="entry name" value="TM_PBP2"/>
    <property type="match status" value="1"/>
</dbReference>
<feature type="transmembrane region" description="Helical" evidence="7">
    <location>
        <begin position="282"/>
        <end position="308"/>
    </location>
</feature>
<accession>A0A810Q1Z9</accession>
<dbReference type="EMBL" id="AP023418">
    <property type="protein sequence ID" value="BCK81994.1"/>
    <property type="molecule type" value="Genomic_DNA"/>
</dbReference>
<evidence type="ECO:0000256" key="7">
    <source>
        <dbReference type="RuleBase" id="RU363032"/>
    </source>
</evidence>
<comment type="subcellular location">
    <subcellularLocation>
        <location evidence="1 7">Cell membrane</location>
        <topology evidence="1 7">Multi-pass membrane protein</topology>
    </subcellularLocation>
</comment>
<keyword evidence="4 7" id="KW-0812">Transmembrane</keyword>
<feature type="transmembrane region" description="Helical" evidence="7">
    <location>
        <begin position="182"/>
        <end position="200"/>
    </location>
</feature>
<protein>
    <submittedName>
        <fullName evidence="9">Peptide ABC transporter permease</fullName>
    </submittedName>
</protein>
<comment type="similarity">
    <text evidence="7">Belongs to the binding-protein-dependent transport system permease family.</text>
</comment>
<evidence type="ECO:0000313" key="10">
    <source>
        <dbReference type="Proteomes" id="UP000681035"/>
    </source>
</evidence>
<keyword evidence="10" id="KW-1185">Reference proteome</keyword>
<keyword evidence="5 7" id="KW-1133">Transmembrane helix</keyword>